<dbReference type="InterPro" id="IPR000467">
    <property type="entry name" value="G_patch_dom"/>
</dbReference>
<evidence type="ECO:0000256" key="3">
    <source>
        <dbReference type="ARBA" id="ARBA00023187"/>
    </source>
</evidence>
<feature type="compositionally biased region" description="Low complexity" evidence="5">
    <location>
        <begin position="140"/>
        <end position="157"/>
    </location>
</feature>
<dbReference type="Pfam" id="PF01585">
    <property type="entry name" value="G-patch"/>
    <property type="match status" value="1"/>
</dbReference>
<feature type="compositionally biased region" description="Basic and acidic residues" evidence="5">
    <location>
        <begin position="267"/>
        <end position="276"/>
    </location>
</feature>
<keyword evidence="3" id="KW-0508">mRNA splicing</keyword>
<dbReference type="Proteomes" id="UP000515135">
    <property type="component" value="Unplaced"/>
</dbReference>
<feature type="compositionally biased region" description="Gly residues" evidence="5">
    <location>
        <begin position="1"/>
        <end position="13"/>
    </location>
</feature>
<dbReference type="SMART" id="SM00648">
    <property type="entry name" value="SWAP"/>
    <property type="match status" value="1"/>
</dbReference>
<feature type="region of interest" description="Disordered" evidence="5">
    <location>
        <begin position="267"/>
        <end position="315"/>
    </location>
</feature>
<name>A0A6P4YYU8_BRABE</name>
<feature type="region of interest" description="Disordered" evidence="5">
    <location>
        <begin position="57"/>
        <end position="98"/>
    </location>
</feature>
<accession>A0A6P4YYU8</accession>
<feature type="domain" description="SURP motif" evidence="6">
    <location>
        <begin position="218"/>
        <end position="261"/>
    </location>
</feature>
<keyword evidence="8" id="KW-1185">Reference proteome</keyword>
<evidence type="ECO:0000313" key="8">
    <source>
        <dbReference type="Proteomes" id="UP000515135"/>
    </source>
</evidence>
<dbReference type="GO" id="GO:0005654">
    <property type="term" value="C:nucleoplasm"/>
    <property type="evidence" value="ECO:0007669"/>
    <property type="project" value="TreeGrafter"/>
</dbReference>
<evidence type="ECO:0000259" key="6">
    <source>
        <dbReference type="PROSITE" id="PS50128"/>
    </source>
</evidence>
<dbReference type="PROSITE" id="PS50174">
    <property type="entry name" value="G_PATCH"/>
    <property type="match status" value="1"/>
</dbReference>
<reference evidence="9" key="1">
    <citation type="submission" date="2025-08" db="UniProtKB">
        <authorList>
            <consortium name="RefSeq"/>
        </authorList>
    </citation>
    <scope>IDENTIFICATION</scope>
    <source>
        <tissue evidence="9">Gonad</tissue>
    </source>
</reference>
<dbReference type="Gene3D" id="1.10.10.790">
    <property type="entry name" value="Surp module"/>
    <property type="match status" value="1"/>
</dbReference>
<feature type="compositionally biased region" description="Basic and acidic residues" evidence="5">
    <location>
        <begin position="57"/>
        <end position="71"/>
    </location>
</feature>
<feature type="region of interest" description="Disordered" evidence="5">
    <location>
        <begin position="1"/>
        <end position="44"/>
    </location>
</feature>
<organism evidence="8 9">
    <name type="scientific">Branchiostoma belcheri</name>
    <name type="common">Amphioxus</name>
    <dbReference type="NCBI Taxonomy" id="7741"/>
    <lineage>
        <taxon>Eukaryota</taxon>
        <taxon>Metazoa</taxon>
        <taxon>Chordata</taxon>
        <taxon>Cephalochordata</taxon>
        <taxon>Leptocardii</taxon>
        <taxon>Amphioxiformes</taxon>
        <taxon>Branchiostomatidae</taxon>
        <taxon>Branchiostoma</taxon>
    </lineage>
</organism>
<evidence type="ECO:0000256" key="1">
    <source>
        <dbReference type="ARBA" id="ARBA00004123"/>
    </source>
</evidence>
<feature type="region of interest" description="Disordered" evidence="5">
    <location>
        <begin position="117"/>
        <end position="214"/>
    </location>
</feature>
<sequence length="623" mass="68738">MAHRGSYGGGGQGQYPAGQPGYSGGYQQATQDRMSRAQSLSQQERLIELKKKEIEKRMAEQKKKEEEERLKKLAKLKGKALSSQTAPPPVQVSPGPSSVVNKFVNDGSFMEQFMRMQKKKTVKREEDKSQGVEPENGTPAADVSAPQTAAAAAAKLAFSGKKAPPSSITNFVSHMKRTDKSATSISRPDVFETPEREPEQPRKTISVSPPEDLQTREVVEKLAAFVAEGGKQVEEVAIKKNKDNPAFWFLYEPNSRAYKYYRQKVQELEGKSRRDLDGDDADTEGEGGDTARGIKRKRKSRWGPQESVGSVPPPSVVNIPAPGVVQPAMPGVSAPGLVGMPQMSAAQQQSGSGLGGTGTSAGPAKQWPGRRTEGSQMSTAQFVQHLEDYIQWSQSQNVSAGATAAASISGVNPVGLRGTSELSSEQLKQLKEQKEMQMMYNMITSKRKKAAENAAKGKFKYEYDSDEETEGGTWEHRRRAQEMDNTAEWADKLTSMNKGKHFIGDFLPPEELEKFMEKFKALKEGRDPDLSDYAEFKLGEDNLGYKMLQAMGWTEGKGLGANEEGITAPVNKGQQAIENAGLGVDKPSELSKEDDEYEAFRKRMMLAYRFRPNPLNNPRRPYY</sequence>
<dbReference type="GO" id="GO:0006397">
    <property type="term" value="P:mRNA processing"/>
    <property type="evidence" value="ECO:0007669"/>
    <property type="project" value="UniProtKB-KW"/>
</dbReference>
<keyword evidence="4" id="KW-0539">Nucleus</keyword>
<dbReference type="Pfam" id="PF01805">
    <property type="entry name" value="Surp"/>
    <property type="match status" value="1"/>
</dbReference>
<feature type="domain" description="G-patch" evidence="7">
    <location>
        <begin position="540"/>
        <end position="587"/>
    </location>
</feature>
<dbReference type="SUPFAM" id="SSF109905">
    <property type="entry name" value="Surp module (SWAP domain)"/>
    <property type="match status" value="1"/>
</dbReference>
<comment type="subcellular location">
    <subcellularLocation>
        <location evidence="1">Nucleus</location>
    </subcellularLocation>
</comment>
<dbReference type="PANTHER" id="PTHR23340">
    <property type="entry name" value="ARGININE/SERINE RICH SPLICING FACTOR SF4/14"/>
    <property type="match status" value="1"/>
</dbReference>
<feature type="compositionally biased region" description="Low complexity" evidence="5">
    <location>
        <begin position="14"/>
        <end position="29"/>
    </location>
</feature>
<dbReference type="AlphaFoldDB" id="A0A6P4YYU8"/>
<feature type="compositionally biased region" description="Basic and acidic residues" evidence="5">
    <location>
        <begin position="189"/>
        <end position="202"/>
    </location>
</feature>
<dbReference type="InterPro" id="IPR040169">
    <property type="entry name" value="SUGP1/2"/>
</dbReference>
<dbReference type="KEGG" id="bbel:109469782"/>
<dbReference type="GO" id="GO:0003723">
    <property type="term" value="F:RNA binding"/>
    <property type="evidence" value="ECO:0007669"/>
    <property type="project" value="InterPro"/>
</dbReference>
<evidence type="ECO:0000256" key="4">
    <source>
        <dbReference type="ARBA" id="ARBA00023242"/>
    </source>
</evidence>
<dbReference type="GeneID" id="109469782"/>
<gene>
    <name evidence="9" type="primary">LOC109469782</name>
</gene>
<evidence type="ECO:0000256" key="5">
    <source>
        <dbReference type="SAM" id="MobiDB-lite"/>
    </source>
</evidence>
<dbReference type="GO" id="GO:0008380">
    <property type="term" value="P:RNA splicing"/>
    <property type="evidence" value="ECO:0007669"/>
    <property type="project" value="UniProtKB-KW"/>
</dbReference>
<proteinExistence type="predicted"/>
<dbReference type="RefSeq" id="XP_019623987.1">
    <property type="nucleotide sequence ID" value="XM_019768428.1"/>
</dbReference>
<keyword evidence="2" id="KW-0507">mRNA processing</keyword>
<evidence type="ECO:0000313" key="9">
    <source>
        <dbReference type="RefSeq" id="XP_019623987.1"/>
    </source>
</evidence>
<evidence type="ECO:0000256" key="2">
    <source>
        <dbReference type="ARBA" id="ARBA00022664"/>
    </source>
</evidence>
<dbReference type="SMART" id="SM00443">
    <property type="entry name" value="G_patch"/>
    <property type="match status" value="1"/>
</dbReference>
<protein>
    <submittedName>
        <fullName evidence="9">SURP and G-patch domain-containing protein 1-like isoform X1</fullName>
    </submittedName>
</protein>
<dbReference type="PROSITE" id="PS50128">
    <property type="entry name" value="SURP"/>
    <property type="match status" value="1"/>
</dbReference>
<dbReference type="PANTHER" id="PTHR23340:SF0">
    <property type="entry name" value="SURP AND G-PATCH DOMAIN-CONTAINING PROTEIN 1 ISOFORM X1"/>
    <property type="match status" value="1"/>
</dbReference>
<feature type="compositionally biased region" description="Acidic residues" evidence="5">
    <location>
        <begin position="277"/>
        <end position="287"/>
    </location>
</feature>
<feature type="compositionally biased region" description="Low complexity" evidence="5">
    <location>
        <begin position="303"/>
        <end position="315"/>
    </location>
</feature>
<dbReference type="InterPro" id="IPR035967">
    <property type="entry name" value="SWAP/Surp_sf"/>
</dbReference>
<feature type="compositionally biased region" description="Polar residues" evidence="5">
    <location>
        <begin position="30"/>
        <end position="43"/>
    </location>
</feature>
<dbReference type="InterPro" id="IPR000061">
    <property type="entry name" value="Surp"/>
</dbReference>
<evidence type="ECO:0000259" key="7">
    <source>
        <dbReference type="PROSITE" id="PS50174"/>
    </source>
</evidence>
<dbReference type="OrthoDB" id="4822at2759"/>
<feature type="region of interest" description="Disordered" evidence="5">
    <location>
        <begin position="343"/>
        <end position="376"/>
    </location>
</feature>